<dbReference type="EMBL" id="QIBX01000009">
    <property type="protein sequence ID" value="RNL39912.1"/>
    <property type="molecule type" value="Genomic_DNA"/>
</dbReference>
<evidence type="ECO:0000313" key="2">
    <source>
        <dbReference type="Proteomes" id="UP000269591"/>
    </source>
</evidence>
<proteinExistence type="predicted"/>
<dbReference type="OrthoDB" id="3171196at2"/>
<dbReference type="Proteomes" id="UP000269591">
    <property type="component" value="Unassembled WGS sequence"/>
</dbReference>
<gene>
    <name evidence="1" type="ORF">DMP06_06130</name>
</gene>
<protein>
    <submittedName>
        <fullName evidence="1">Uncharacterized protein</fullName>
    </submittedName>
</protein>
<keyword evidence="2" id="KW-1185">Reference proteome</keyword>
<dbReference type="AlphaFoldDB" id="A0A3N0AYG5"/>
<sequence>MDYLTTLHEAIKKKLIAVEGPLEFGNGGSRTRKLYHLKRLEDNLVVPMSGSVRAMYERGGGNELDGKMCSIRSSSAMTFNLLGNGPVRITSGKHAGSYELAYEYQLPTLRNNPHPANLDAYLKGEGEDVYCEMKMLEWLGTPRHILRPDYLETTHYLVPCEDAESFVAMFQKLACICVMGRGRKPERLSGGRYDSLQMTKHLLAIYGKLVNDATYRPGKVTLLNSVWEFTNPSVLEGYMEKYLKMETEEHKGFESFAKLAEEYIAPLFEARGTSLSIEYMTAAELMEVVEYEPCHRAKLERYIV</sequence>
<evidence type="ECO:0000313" key="1">
    <source>
        <dbReference type="EMBL" id="RNL39912.1"/>
    </source>
</evidence>
<dbReference type="RefSeq" id="WP_123208869.1">
    <property type="nucleotide sequence ID" value="NZ_JBHTHO010000009.1"/>
</dbReference>
<name>A0A3N0AYG5_9ACTN</name>
<comment type="caution">
    <text evidence="1">The sequence shown here is derived from an EMBL/GenBank/DDBJ whole genome shotgun (WGS) entry which is preliminary data.</text>
</comment>
<accession>A0A3N0AYG5</accession>
<reference evidence="2" key="1">
    <citation type="submission" date="2018-05" db="EMBL/GenBank/DDBJ databases">
        <title>Genome Sequencing of selected type strains of the family Eggerthellaceae.</title>
        <authorList>
            <person name="Danylec N."/>
            <person name="Stoll D.A."/>
            <person name="Doetsch A."/>
            <person name="Huch M."/>
        </authorList>
    </citation>
    <scope>NUCLEOTIDE SEQUENCE [LARGE SCALE GENOMIC DNA]</scope>
    <source>
        <strain evidence="2">DSM 24851</strain>
    </source>
</reference>
<organism evidence="1 2">
    <name type="scientific">Slackia equolifaciens</name>
    <dbReference type="NCBI Taxonomy" id="498718"/>
    <lineage>
        <taxon>Bacteria</taxon>
        <taxon>Bacillati</taxon>
        <taxon>Actinomycetota</taxon>
        <taxon>Coriobacteriia</taxon>
        <taxon>Eggerthellales</taxon>
        <taxon>Eggerthellaceae</taxon>
        <taxon>Slackia</taxon>
    </lineage>
</organism>